<feature type="region of interest" description="Disordered" evidence="1">
    <location>
        <begin position="1"/>
        <end position="31"/>
    </location>
</feature>
<dbReference type="PANTHER" id="PTHR33240">
    <property type="entry name" value="OS08G0508500 PROTEIN"/>
    <property type="match status" value="1"/>
</dbReference>
<dbReference type="AlphaFoldDB" id="A0A8X7V7B4"/>
<comment type="caution">
    <text evidence="2">The sequence shown here is derived from an EMBL/GenBank/DDBJ whole genome shotgun (WGS) entry which is preliminary data.</text>
</comment>
<feature type="compositionally biased region" description="Polar residues" evidence="1">
    <location>
        <begin position="15"/>
        <end position="31"/>
    </location>
</feature>
<organism evidence="2 3">
    <name type="scientific">Brassica carinata</name>
    <name type="common">Ethiopian mustard</name>
    <name type="synonym">Abyssinian cabbage</name>
    <dbReference type="NCBI Taxonomy" id="52824"/>
    <lineage>
        <taxon>Eukaryota</taxon>
        <taxon>Viridiplantae</taxon>
        <taxon>Streptophyta</taxon>
        <taxon>Embryophyta</taxon>
        <taxon>Tracheophyta</taxon>
        <taxon>Spermatophyta</taxon>
        <taxon>Magnoliopsida</taxon>
        <taxon>eudicotyledons</taxon>
        <taxon>Gunneridae</taxon>
        <taxon>Pentapetalae</taxon>
        <taxon>rosids</taxon>
        <taxon>malvids</taxon>
        <taxon>Brassicales</taxon>
        <taxon>Brassicaceae</taxon>
        <taxon>Brassiceae</taxon>
        <taxon>Brassica</taxon>
    </lineage>
</organism>
<evidence type="ECO:0000313" key="3">
    <source>
        <dbReference type="Proteomes" id="UP000886595"/>
    </source>
</evidence>
<name>A0A8X7V7B4_BRACI</name>
<evidence type="ECO:0000313" key="2">
    <source>
        <dbReference type="EMBL" id="KAG2305054.1"/>
    </source>
</evidence>
<dbReference type="Proteomes" id="UP000886595">
    <property type="component" value="Unassembled WGS sequence"/>
</dbReference>
<dbReference type="PANTHER" id="PTHR33240:SF8">
    <property type="entry name" value="OS03G0439900 PROTEIN"/>
    <property type="match status" value="1"/>
</dbReference>
<sequence length="132" mass="14863">MRSDNHKPFGGQGRYQPTLTKNGIFPATNQKQTPQRIDFIYGGSKFCNSIKSYQRRAKNNVGVREPMSGPSHKITFDEEETVDLDKPHDDALVIRLDVGGCELSRVMIDTGSSADVLFYDAFKRMGVHQRTP</sequence>
<dbReference type="OrthoDB" id="1092276at2759"/>
<accession>A0A8X7V7B4</accession>
<evidence type="ECO:0000256" key="1">
    <source>
        <dbReference type="SAM" id="MobiDB-lite"/>
    </source>
</evidence>
<protein>
    <submittedName>
        <fullName evidence="2">Uncharacterized protein</fullName>
    </submittedName>
</protein>
<gene>
    <name evidence="2" type="ORF">Bca52824_033705</name>
</gene>
<proteinExistence type="predicted"/>
<keyword evidence="3" id="KW-1185">Reference proteome</keyword>
<reference evidence="2 3" key="1">
    <citation type="submission" date="2020-02" db="EMBL/GenBank/DDBJ databases">
        <authorList>
            <person name="Ma Q."/>
            <person name="Huang Y."/>
            <person name="Song X."/>
            <person name="Pei D."/>
        </authorList>
    </citation>
    <scope>NUCLEOTIDE SEQUENCE [LARGE SCALE GENOMIC DNA]</scope>
    <source>
        <strain evidence="2">Sxm20200214</strain>
        <tissue evidence="2">Leaf</tissue>
    </source>
</reference>
<dbReference type="EMBL" id="JAAMPC010000007">
    <property type="protein sequence ID" value="KAG2305054.1"/>
    <property type="molecule type" value="Genomic_DNA"/>
</dbReference>